<gene>
    <name evidence="1" type="ORF">C8N30_2969</name>
</gene>
<sequence length="236" mass="25864">MPFFLLLVLIVQIALFAFSVPTAHAEAVRGSLFVLSKTSDVVSASAAFKGRAAGSMFEKRPAHVPALATRVPGHIQGRGIELIRALIQEAESRRDGYDAVQHGARIKPRKRPTQMTLAEIFQWIEATPNQPHAIGRYQFIPSTLRRVVTEVGAKPSQRFTAALQDRLADVLLMEAGLNRFQAGALDRKGFMNNLAKIWAGLPNSTGKSHYDGYAGNKASVSWARFDAVMTRVAPEL</sequence>
<dbReference type="Proteomes" id="UP000284407">
    <property type="component" value="Unassembled WGS sequence"/>
</dbReference>
<dbReference type="EMBL" id="RAQK01000002">
    <property type="protein sequence ID" value="RKE93868.1"/>
    <property type="molecule type" value="Genomic_DNA"/>
</dbReference>
<evidence type="ECO:0008006" key="3">
    <source>
        <dbReference type="Google" id="ProtNLM"/>
    </source>
</evidence>
<dbReference type="SUPFAM" id="SSF53955">
    <property type="entry name" value="Lysozyme-like"/>
    <property type="match status" value="1"/>
</dbReference>
<evidence type="ECO:0000313" key="2">
    <source>
        <dbReference type="Proteomes" id="UP000284407"/>
    </source>
</evidence>
<dbReference type="STRING" id="1443111.Z949_1549"/>
<dbReference type="OrthoDB" id="7851400at2"/>
<organism evidence="1 2">
    <name type="scientific">Sulfitobacter guttiformis</name>
    <dbReference type="NCBI Taxonomy" id="74349"/>
    <lineage>
        <taxon>Bacteria</taxon>
        <taxon>Pseudomonadati</taxon>
        <taxon>Pseudomonadota</taxon>
        <taxon>Alphaproteobacteria</taxon>
        <taxon>Rhodobacterales</taxon>
        <taxon>Roseobacteraceae</taxon>
        <taxon>Sulfitobacter</taxon>
    </lineage>
</organism>
<dbReference type="RefSeq" id="WP_025062092.1">
    <property type="nucleotide sequence ID" value="NZ_RAQK01000002.1"/>
</dbReference>
<dbReference type="AlphaFoldDB" id="A0A420DI26"/>
<keyword evidence="2" id="KW-1185">Reference proteome</keyword>
<dbReference type="Gene3D" id="1.10.530.10">
    <property type="match status" value="1"/>
</dbReference>
<proteinExistence type="predicted"/>
<comment type="caution">
    <text evidence="1">The sequence shown here is derived from an EMBL/GenBank/DDBJ whole genome shotgun (WGS) entry which is preliminary data.</text>
</comment>
<reference evidence="1 2" key="1">
    <citation type="submission" date="2018-09" db="EMBL/GenBank/DDBJ databases">
        <title>Genomic Encyclopedia of Archaeal and Bacterial Type Strains, Phase II (KMG-II): from individual species to whole genera.</title>
        <authorList>
            <person name="Goeker M."/>
        </authorList>
    </citation>
    <scope>NUCLEOTIDE SEQUENCE [LARGE SCALE GENOMIC DNA]</scope>
    <source>
        <strain evidence="1 2">DSM 11458</strain>
    </source>
</reference>
<name>A0A420DI26_9RHOB</name>
<dbReference type="InterPro" id="IPR023346">
    <property type="entry name" value="Lysozyme-like_dom_sf"/>
</dbReference>
<evidence type="ECO:0000313" key="1">
    <source>
        <dbReference type="EMBL" id="RKE93868.1"/>
    </source>
</evidence>
<protein>
    <recommendedName>
        <fullName evidence="3">Muramidase (Phage lysozyme)</fullName>
    </recommendedName>
</protein>
<accession>A0A420DI26</accession>